<keyword evidence="4" id="KW-1185">Reference proteome</keyword>
<feature type="coiled-coil region" evidence="1">
    <location>
        <begin position="199"/>
        <end position="256"/>
    </location>
</feature>
<feature type="coiled-coil region" evidence="1">
    <location>
        <begin position="283"/>
        <end position="337"/>
    </location>
</feature>
<dbReference type="AlphaFoldDB" id="A0A2U0I5N0"/>
<protein>
    <submittedName>
        <fullName evidence="3">DNA sulfur modification protein DndD</fullName>
    </submittedName>
</protein>
<dbReference type="PANTHER" id="PTHR32182">
    <property type="entry name" value="DNA REPLICATION AND REPAIR PROTEIN RECF"/>
    <property type="match status" value="1"/>
</dbReference>
<name>A0A2U0I5N0_9FLAO</name>
<accession>A0A2U0I5N0</accession>
<organism evidence="3 4">
    <name type="scientific">Marixanthomonas spongiae</name>
    <dbReference type="NCBI Taxonomy" id="2174845"/>
    <lineage>
        <taxon>Bacteria</taxon>
        <taxon>Pseudomonadati</taxon>
        <taxon>Bacteroidota</taxon>
        <taxon>Flavobacteriia</taxon>
        <taxon>Flavobacteriales</taxon>
        <taxon>Flavobacteriaceae</taxon>
        <taxon>Marixanthomonas</taxon>
    </lineage>
</organism>
<comment type="caution">
    <text evidence="3">The sequence shown here is derived from an EMBL/GenBank/DDBJ whole genome shotgun (WGS) entry which is preliminary data.</text>
</comment>
<dbReference type="PANTHER" id="PTHR32182:SF0">
    <property type="entry name" value="DNA REPLICATION AND REPAIR PROTEIN RECF"/>
    <property type="match status" value="1"/>
</dbReference>
<dbReference type="Gene3D" id="3.40.50.300">
    <property type="entry name" value="P-loop containing nucleotide triphosphate hydrolases"/>
    <property type="match status" value="2"/>
</dbReference>
<dbReference type="GO" id="GO:0016887">
    <property type="term" value="F:ATP hydrolysis activity"/>
    <property type="evidence" value="ECO:0007669"/>
    <property type="project" value="InterPro"/>
</dbReference>
<dbReference type="EMBL" id="QEHR01000002">
    <property type="protein sequence ID" value="PVW16413.1"/>
    <property type="molecule type" value="Genomic_DNA"/>
</dbReference>
<sequence length="697" mass="80718">MRIDRIRLNNFRGYGSSEIKFTKSQDKNVSIIAGKNGFGKTTFLTSLIWAMYGPLMREVEKKYKRDIQNHGGYENYLKESVNYTAVNKFDRKEVPDVEMSVEVELADVMIPSVPCDKVVIKRTYSLKINKENLSILIDGQESELTKEVGYDLFINDFILPREIAKFFFFDAEKIVSLAEAKTKSELRSLSRAYSEVLGIKKYEDLKYNLKTLLTKLKRNGVTGVNKEKLNELIRKEEELKKLIELKESKLQEIKQDIESDGSKIDLIEEKLIREGNSITMEELKEFKTLRTNLQKDLVEAKGQLKDVMDLVPLAVAEKQFKKLVDQLKKEAEAKKINANSDFVLNEVKSFSELLKKKLSKLPNFKNNQKEVEQAILEIEKERTKSANSTNTSILLDYSDEETRGIIATYQYVTTSFKQQFELIIKNERDIRQHIGRLNRKIKQAVSKKGNPIAQQLRTDKEELKSSIKVAEEKKEKLLQELGKLKAELTSNAKVLSEYEKKFNLIETDEKKYKATQNLLDKINTLTARIKEEKKYALEKAILLGLQRLMHKKDFISKVNILIDDDIMDIELIKSDGKVRDKDSMSKGEQQLYATALLKALVDESKIEFPIFIDSPLQKFDFEHSGNILEQFYPTISEQVVLFPLLEKELSEKEYTFLLPNVNNTFLIQNHQGISQIENVKPKELFKKFNLQSHDFAY</sequence>
<evidence type="ECO:0000313" key="3">
    <source>
        <dbReference type="EMBL" id="PVW16413.1"/>
    </source>
</evidence>
<dbReference type="SUPFAM" id="SSF52540">
    <property type="entry name" value="P-loop containing nucleoside triphosphate hydrolases"/>
    <property type="match status" value="1"/>
</dbReference>
<dbReference type="RefSeq" id="WP_116693432.1">
    <property type="nucleotide sequence ID" value="NZ_QEHR01000002.1"/>
</dbReference>
<keyword evidence="1" id="KW-0175">Coiled coil</keyword>
<dbReference type="GO" id="GO:0006302">
    <property type="term" value="P:double-strand break repair"/>
    <property type="evidence" value="ECO:0007669"/>
    <property type="project" value="InterPro"/>
</dbReference>
<evidence type="ECO:0000313" key="4">
    <source>
        <dbReference type="Proteomes" id="UP000245962"/>
    </source>
</evidence>
<dbReference type="OrthoDB" id="9795626at2"/>
<dbReference type="InterPro" id="IPR038729">
    <property type="entry name" value="Rad50/SbcC_AAA"/>
</dbReference>
<feature type="domain" description="Rad50/SbcC-type AAA" evidence="2">
    <location>
        <begin position="5"/>
        <end position="258"/>
    </location>
</feature>
<dbReference type="InterPro" id="IPR027417">
    <property type="entry name" value="P-loop_NTPase"/>
</dbReference>
<dbReference type="Proteomes" id="UP000245962">
    <property type="component" value="Unassembled WGS sequence"/>
</dbReference>
<evidence type="ECO:0000259" key="2">
    <source>
        <dbReference type="Pfam" id="PF13476"/>
    </source>
</evidence>
<dbReference type="Pfam" id="PF13476">
    <property type="entry name" value="AAA_23"/>
    <property type="match status" value="1"/>
</dbReference>
<evidence type="ECO:0000256" key="1">
    <source>
        <dbReference type="SAM" id="Coils"/>
    </source>
</evidence>
<dbReference type="GO" id="GO:0000731">
    <property type="term" value="P:DNA synthesis involved in DNA repair"/>
    <property type="evidence" value="ECO:0007669"/>
    <property type="project" value="TreeGrafter"/>
</dbReference>
<gene>
    <name evidence="3" type="ORF">DDV96_03910</name>
</gene>
<proteinExistence type="predicted"/>
<reference evidence="3 4" key="1">
    <citation type="submission" date="2018-04" db="EMBL/GenBank/DDBJ databases">
        <title>Marixanthomonas spongiae HN-E44 sp. nov., isolated from a marine sponge.</title>
        <authorList>
            <person name="Luo L."/>
            <person name="Zhuang L."/>
        </authorList>
    </citation>
    <scope>NUCLEOTIDE SEQUENCE [LARGE SCALE GENOMIC DNA]</scope>
    <source>
        <strain evidence="3 4">HN-E44</strain>
    </source>
</reference>
<feature type="coiled-coil region" evidence="1">
    <location>
        <begin position="453"/>
        <end position="487"/>
    </location>
</feature>